<accession>A0A7K3W618</accession>
<dbReference type="Proteomes" id="UP000470246">
    <property type="component" value="Unassembled WGS sequence"/>
</dbReference>
<comment type="caution">
    <text evidence="2">The sequence shown here is derived from an EMBL/GenBank/DDBJ whole genome shotgun (WGS) entry which is preliminary data.</text>
</comment>
<dbReference type="Gene3D" id="2.60.40.10">
    <property type="entry name" value="Immunoglobulins"/>
    <property type="match status" value="4"/>
</dbReference>
<dbReference type="InterPro" id="IPR003961">
    <property type="entry name" value="FN3_dom"/>
</dbReference>
<gene>
    <name evidence="2" type="ORF">GCU56_20800</name>
</gene>
<dbReference type="GO" id="GO:0005975">
    <property type="term" value="P:carbohydrate metabolic process"/>
    <property type="evidence" value="ECO:0007669"/>
    <property type="project" value="UniProtKB-ARBA"/>
</dbReference>
<evidence type="ECO:0000313" key="2">
    <source>
        <dbReference type="EMBL" id="NEK60299.1"/>
    </source>
</evidence>
<dbReference type="AlphaFoldDB" id="A0A7K3W618"/>
<dbReference type="EMBL" id="JAAGWF010000027">
    <property type="protein sequence ID" value="NEK60299.1"/>
    <property type="molecule type" value="Genomic_DNA"/>
</dbReference>
<organism evidence="2 3">
    <name type="scientific">Geodermatophilus sabuli</name>
    <dbReference type="NCBI Taxonomy" id="1564158"/>
    <lineage>
        <taxon>Bacteria</taxon>
        <taxon>Bacillati</taxon>
        <taxon>Actinomycetota</taxon>
        <taxon>Actinomycetes</taxon>
        <taxon>Geodermatophilales</taxon>
        <taxon>Geodermatophilaceae</taxon>
        <taxon>Geodermatophilus</taxon>
    </lineage>
</organism>
<proteinExistence type="predicted"/>
<evidence type="ECO:0000259" key="1">
    <source>
        <dbReference type="PROSITE" id="PS50853"/>
    </source>
</evidence>
<keyword evidence="3" id="KW-1185">Reference proteome</keyword>
<evidence type="ECO:0000313" key="3">
    <source>
        <dbReference type="Proteomes" id="UP000470246"/>
    </source>
</evidence>
<dbReference type="PROSITE" id="PS50853">
    <property type="entry name" value="FN3"/>
    <property type="match status" value="2"/>
</dbReference>
<reference evidence="2 3" key="1">
    <citation type="submission" date="2020-02" db="EMBL/GenBank/DDBJ databases">
        <title>Geodermatophilus sabuli CPCC 205279 I12A-02694.</title>
        <authorList>
            <person name="Jiang Z."/>
        </authorList>
    </citation>
    <scope>NUCLEOTIDE SEQUENCE [LARGE SCALE GENOMIC DNA]</scope>
    <source>
        <strain evidence="2 3">I12A-02694</strain>
    </source>
</reference>
<feature type="domain" description="Fibronectin type-III" evidence="1">
    <location>
        <begin position="325"/>
        <end position="429"/>
    </location>
</feature>
<feature type="domain" description="Fibronectin type-III" evidence="1">
    <location>
        <begin position="122"/>
        <end position="221"/>
    </location>
</feature>
<dbReference type="InterPro" id="IPR013783">
    <property type="entry name" value="Ig-like_fold"/>
</dbReference>
<protein>
    <recommendedName>
        <fullName evidence="1">Fibronectin type-III domain-containing protein</fullName>
    </recommendedName>
</protein>
<name>A0A7K3W618_9ACTN</name>
<sequence length="811" mass="81705">MSRSGTPRHPARSGWRAAVVAVLAVLPMVLLAGPASAAVSVSRAEVSAGTLRLDGTATARRDIRVDGAVLGRSDSRGRFAIVRSGYTPPADCTVDVNDGSATPRVATLTGCSTTAPPSAPAAPAQLAPANGASVTTPVTLSWSAVLDPAPASQNGGYNWEIATSATFTTLVTRDSTLPGVTQESVGQLAPGTYHWRVQAVDGALRVGPWSSTRSFVVTGAGPGALAAPVLAALPFGTAYHPMETFPFSWGAVPGAASYVVEASRNAAFPAPVEVRFDNITAPTYSLTMHDSLTGSWNLRVRAIGADGVAGPASDVRTFTISYSAPVGPPPILVAPADGATVSLPFVLDWDDVPNPQSSGYTVEIARDPGFGAVEAQSAGLTDSRWTVLGLSAGTKYWRVRHAYGNASPTTAALSAPSTVRSFTLGSGPSGVASVRLLDSPTAHSGTERVGEVQLTALAPAGGAVVGLSSTDPSAVPVPATVTVPAGQSVQQFRFSHGQVTQPTPVTVTAILDGSTATTSITVLPSSLKSVGPGGNTVTGGATGSAFVELDGAAPGGGADVTLTSSSPLASPPATVTVPAGGFLQHFAIPTTPVPAPTTVTLTASWRGGQATHQLVLNPGVPPAVWTVEKTPTTGSEGSSARVAIDTVQTTDTTFTLTSSDPAVARMAPSVTIPAGSPHAGVLIHTTNPAAPTTVTLSVAGGGGTRTATLTVNPIPLAPLPAPTLVAPASGSRFGVGQSIPFDWSDVPDAASYTLQVGSSTTFTTVLVTRTVTASQLGAALTATGDRSWRVRAHRVDGSPGAWSPARSIRVG</sequence>